<dbReference type="NCBIfam" id="NF033537">
    <property type="entry name" value="lasso_biosyn_B2"/>
    <property type="match status" value="1"/>
</dbReference>
<evidence type="ECO:0000259" key="1">
    <source>
        <dbReference type="Pfam" id="PF13471"/>
    </source>
</evidence>
<proteinExistence type="predicted"/>
<organism evidence="2 3">
    <name type="scientific">Qipengyuania spongiae</name>
    <dbReference type="NCBI Taxonomy" id="2909673"/>
    <lineage>
        <taxon>Bacteria</taxon>
        <taxon>Pseudomonadati</taxon>
        <taxon>Pseudomonadota</taxon>
        <taxon>Alphaproteobacteria</taxon>
        <taxon>Sphingomonadales</taxon>
        <taxon>Erythrobacteraceae</taxon>
        <taxon>Qipengyuania</taxon>
    </lineage>
</organism>
<dbReference type="Pfam" id="PF13471">
    <property type="entry name" value="Transglut_core3"/>
    <property type="match status" value="1"/>
</dbReference>
<gene>
    <name evidence="2" type="ORF">L1F33_12760</name>
</gene>
<feature type="domain" description="Microcin J25-processing protein McjB C-terminal" evidence="1">
    <location>
        <begin position="55"/>
        <end position="141"/>
    </location>
</feature>
<evidence type="ECO:0000313" key="3">
    <source>
        <dbReference type="Proteomes" id="UP001065265"/>
    </source>
</evidence>
<dbReference type="EMBL" id="CP092471">
    <property type="protein sequence ID" value="UVI39090.1"/>
    <property type="molecule type" value="Genomic_DNA"/>
</dbReference>
<dbReference type="Proteomes" id="UP001065265">
    <property type="component" value="Chromosome"/>
</dbReference>
<keyword evidence="3" id="KW-1185">Reference proteome</keyword>
<accession>A0ABY5SX20</accession>
<dbReference type="InterPro" id="IPR032708">
    <property type="entry name" value="McjB_C"/>
</dbReference>
<protein>
    <submittedName>
        <fullName evidence="2">Lasso peptide biosynthesis B2 protein</fullName>
    </submittedName>
</protein>
<dbReference type="InterPro" id="IPR053521">
    <property type="entry name" value="McjB-like"/>
</dbReference>
<dbReference type="RefSeq" id="WP_265558271.1">
    <property type="nucleotide sequence ID" value="NZ_CP092471.1"/>
</dbReference>
<reference evidence="2" key="1">
    <citation type="submission" date="2022-02" db="EMBL/GenBank/DDBJ databases">
        <title>Qipengyuania spongiae sp. nov., isolated from marine sponge.</title>
        <authorList>
            <person name="Li Z."/>
            <person name="Zhang M."/>
        </authorList>
    </citation>
    <scope>NUCLEOTIDE SEQUENCE</scope>
    <source>
        <strain evidence="2">PHS-Z21</strain>
    </source>
</reference>
<name>A0ABY5SX20_9SPHN</name>
<sequence>MSDRLERLRRYLRLIRRHHRPLVYAFVVLARVRIGLSLGSYRSVQQWIERNTTGRETYDIPVHVAAWSVSNAARFVPGALCLAQALAVRYLLLRANRECVIRIGVKSGEDKPFGAHAWVLYGGECIIGGREENLQTFNRLVDL</sequence>
<evidence type="ECO:0000313" key="2">
    <source>
        <dbReference type="EMBL" id="UVI39090.1"/>
    </source>
</evidence>